<dbReference type="GO" id="GO:0016020">
    <property type="term" value="C:membrane"/>
    <property type="evidence" value="ECO:0007669"/>
    <property type="project" value="UniProtKB-SubCell"/>
</dbReference>
<dbReference type="RefSeq" id="WP_020893676.1">
    <property type="nucleotide sequence ID" value="NZ_ATNM01000185.1"/>
</dbReference>
<dbReference type="PATRIC" id="fig|641524.5.peg.5230"/>
<feature type="transmembrane region" description="Helical" evidence="5">
    <location>
        <begin position="29"/>
        <end position="48"/>
    </location>
</feature>
<dbReference type="InterPro" id="IPR014743">
    <property type="entry name" value="Cl-channel_core"/>
</dbReference>
<feature type="transmembrane region" description="Helical" evidence="5">
    <location>
        <begin position="156"/>
        <end position="181"/>
    </location>
</feature>
<feature type="transmembrane region" description="Helical" evidence="5">
    <location>
        <begin position="60"/>
        <end position="79"/>
    </location>
</feature>
<keyword evidence="4 5" id="KW-0472">Membrane</keyword>
<dbReference type="InterPro" id="IPR001807">
    <property type="entry name" value="ClC"/>
</dbReference>
<name>S7V6C1_9BACT</name>
<proteinExistence type="predicted"/>
<gene>
    <name evidence="6" type="ORF">ADICYQ_5275</name>
</gene>
<evidence type="ECO:0000313" key="6">
    <source>
        <dbReference type="EMBL" id="EPR65735.1"/>
    </source>
</evidence>
<dbReference type="Pfam" id="PF00654">
    <property type="entry name" value="Voltage_CLC"/>
    <property type="match status" value="1"/>
</dbReference>
<feature type="transmembrane region" description="Helical" evidence="5">
    <location>
        <begin position="269"/>
        <end position="286"/>
    </location>
</feature>
<dbReference type="Gene3D" id="1.10.3080.10">
    <property type="entry name" value="Clc chloride channel"/>
    <property type="match status" value="1"/>
</dbReference>
<dbReference type="EMBL" id="ATNM01000185">
    <property type="protein sequence ID" value="EPR65735.1"/>
    <property type="molecule type" value="Genomic_DNA"/>
</dbReference>
<evidence type="ECO:0000256" key="1">
    <source>
        <dbReference type="ARBA" id="ARBA00004141"/>
    </source>
</evidence>
<feature type="transmembrane region" description="Helical" evidence="5">
    <location>
        <begin position="193"/>
        <end position="214"/>
    </location>
</feature>
<dbReference type="eggNOG" id="COG0038">
    <property type="taxonomic scope" value="Bacteria"/>
</dbReference>
<evidence type="ECO:0000256" key="5">
    <source>
        <dbReference type="SAM" id="Phobius"/>
    </source>
</evidence>
<evidence type="ECO:0000256" key="4">
    <source>
        <dbReference type="ARBA" id="ARBA00023136"/>
    </source>
</evidence>
<keyword evidence="2 5" id="KW-0812">Transmembrane</keyword>
<comment type="subcellular location">
    <subcellularLocation>
        <location evidence="1">Membrane</location>
        <topology evidence="1">Multi-pass membrane protein</topology>
    </subcellularLocation>
</comment>
<organism evidence="6 7">
    <name type="scientific">Cyclobacterium qasimii M12-11B</name>
    <dbReference type="NCBI Taxonomy" id="641524"/>
    <lineage>
        <taxon>Bacteria</taxon>
        <taxon>Pseudomonadati</taxon>
        <taxon>Bacteroidota</taxon>
        <taxon>Cytophagia</taxon>
        <taxon>Cytophagales</taxon>
        <taxon>Cyclobacteriaceae</taxon>
        <taxon>Cyclobacterium</taxon>
    </lineage>
</organism>
<feature type="transmembrane region" description="Helical" evidence="5">
    <location>
        <begin position="229"/>
        <end position="249"/>
    </location>
</feature>
<dbReference type="GO" id="GO:0015108">
    <property type="term" value="F:chloride transmembrane transporter activity"/>
    <property type="evidence" value="ECO:0007669"/>
    <property type="project" value="InterPro"/>
</dbReference>
<comment type="caution">
    <text evidence="6">The sequence shown here is derived from an EMBL/GenBank/DDBJ whole genome shotgun (WGS) entry which is preliminary data.</text>
</comment>
<feature type="transmembrane region" description="Helical" evidence="5">
    <location>
        <begin position="344"/>
        <end position="368"/>
    </location>
</feature>
<dbReference type="AlphaFoldDB" id="S7V6C1"/>
<keyword evidence="3 5" id="KW-1133">Transmembrane helix</keyword>
<evidence type="ECO:0000256" key="2">
    <source>
        <dbReference type="ARBA" id="ARBA00022692"/>
    </source>
</evidence>
<accession>S7V6C1</accession>
<dbReference type="PRINTS" id="PR00762">
    <property type="entry name" value="CLCHANNEL"/>
</dbReference>
<dbReference type="InterPro" id="IPR050368">
    <property type="entry name" value="ClC-type_chloride_channel"/>
</dbReference>
<protein>
    <submittedName>
        <fullName evidence="6">Chloride channel protein</fullName>
    </submittedName>
</protein>
<sequence length="438" mass="47870">MSNRNRNLLLFSKYIFQELLPNLVFTAKWLVLALVIGTLVGSASALFLTSLNWVTQYREANIWIILFLPFGGFIIGWVYHRYGTSVVKGNNQLLEEFYNPLKIIPLRMAPLVLFGTLVTHLFGGSAGREGTAIQMGGAIADQFTKWFKLTNRDRRMIITIGVAAGFASVFGTPLAGAVFALEWLIVGRVRYESILPAFLAAIIANFACEGIWLVHHTQYSVPMVPPFDIINVLWVIPAGICFGLAARLFSKSTHFWSNFFSNKIKYPPFRPLVGGVIIAASVFIIGDTKYIGLGIPTIVDSFSQDLPWYDFLVKIAKTSLTLGSGFKGGEVTPLFYTGATLGNALSGIIPLPVALLAGMGFVGVFSGATNTPLACTLMGIELFGALPGVYIGLACVLAYLFSGHSGIYHSQVIGSPKNEGLLKRKEKNWVSYKYTIPN</sequence>
<dbReference type="PANTHER" id="PTHR43427">
    <property type="entry name" value="CHLORIDE CHANNEL PROTEIN CLC-E"/>
    <property type="match status" value="1"/>
</dbReference>
<evidence type="ECO:0000313" key="7">
    <source>
        <dbReference type="Proteomes" id="UP000014974"/>
    </source>
</evidence>
<dbReference type="CDD" id="cd03682">
    <property type="entry name" value="ClC_sycA_like"/>
    <property type="match status" value="1"/>
</dbReference>
<evidence type="ECO:0000256" key="3">
    <source>
        <dbReference type="ARBA" id="ARBA00022989"/>
    </source>
</evidence>
<dbReference type="OrthoDB" id="9767361at2"/>
<dbReference type="PANTHER" id="PTHR43427:SF12">
    <property type="entry name" value="CHLORIDE TRANSPORTER"/>
    <property type="match status" value="1"/>
</dbReference>
<feature type="transmembrane region" description="Helical" evidence="5">
    <location>
        <begin position="380"/>
        <end position="401"/>
    </location>
</feature>
<reference evidence="6 7" key="1">
    <citation type="journal article" date="2013" name="Genome Announc.">
        <title>Draft Genome Sequence of Cyclobacterium qasimii Strain M12-11BT, Isolated from Arctic Marine Sediment.</title>
        <authorList>
            <person name="Shivaji S."/>
            <person name="Ara S."/>
            <person name="Singh A."/>
            <person name="Kumar Pinnaka A."/>
        </authorList>
    </citation>
    <scope>NUCLEOTIDE SEQUENCE [LARGE SCALE GENOMIC DNA]</scope>
    <source>
        <strain evidence="6 7">M12-11B</strain>
    </source>
</reference>
<dbReference type="Proteomes" id="UP000014974">
    <property type="component" value="Unassembled WGS sequence"/>
</dbReference>
<dbReference type="SUPFAM" id="SSF81340">
    <property type="entry name" value="Clc chloride channel"/>
    <property type="match status" value="1"/>
</dbReference>